<dbReference type="Proteomes" id="UP001439008">
    <property type="component" value="Unassembled WGS sequence"/>
</dbReference>
<comment type="caution">
    <text evidence="1">The sequence shown here is derived from an EMBL/GenBank/DDBJ whole genome shotgun (WGS) entry which is preliminary data.</text>
</comment>
<dbReference type="InterPro" id="IPR038564">
    <property type="entry name" value="Maf1_sf"/>
</dbReference>
<evidence type="ECO:0000313" key="1">
    <source>
        <dbReference type="EMBL" id="MES1922919.1"/>
    </source>
</evidence>
<gene>
    <name evidence="1" type="primary">MAF1</name>
    <name evidence="1" type="ORF">MHBO_004448</name>
</gene>
<name>A0ABV2ATU8_9EUKA</name>
<keyword evidence="2" id="KW-1185">Reference proteome</keyword>
<evidence type="ECO:0000313" key="2">
    <source>
        <dbReference type="Proteomes" id="UP001439008"/>
    </source>
</evidence>
<proteinExistence type="predicted"/>
<protein>
    <submittedName>
        <fullName evidence="1">RNA polymerase III-inhibiting protein maf1, variant 2</fullName>
    </submittedName>
</protein>
<dbReference type="Pfam" id="PF09174">
    <property type="entry name" value="Maf1"/>
    <property type="match status" value="1"/>
</dbReference>
<accession>A0ABV2ATU8</accession>
<reference evidence="1 2" key="1">
    <citation type="journal article" date="2024" name="BMC Biol.">
        <title>Comparative genomics of Ascetosporea gives new insight into the evolutionary basis for animal parasitism in Rhizaria.</title>
        <authorList>
            <person name="Hiltunen Thoren M."/>
            <person name="Onut-Brannstrom I."/>
            <person name="Alfjorden A."/>
            <person name="Peckova H."/>
            <person name="Swords F."/>
            <person name="Hooper C."/>
            <person name="Holzer A.S."/>
            <person name="Bass D."/>
            <person name="Burki F."/>
        </authorList>
    </citation>
    <scope>NUCLEOTIDE SEQUENCE [LARGE SCALE GENOMIC DNA]</scope>
    <source>
        <strain evidence="1">20-A016</strain>
    </source>
</reference>
<dbReference type="InterPro" id="IPR015257">
    <property type="entry name" value="Maf1"/>
</dbReference>
<organism evidence="1 2">
    <name type="scientific">Bonamia ostreae</name>
    <dbReference type="NCBI Taxonomy" id="126728"/>
    <lineage>
        <taxon>Eukaryota</taxon>
        <taxon>Sar</taxon>
        <taxon>Rhizaria</taxon>
        <taxon>Endomyxa</taxon>
        <taxon>Ascetosporea</taxon>
        <taxon>Haplosporida</taxon>
        <taxon>Bonamia</taxon>
    </lineage>
</organism>
<dbReference type="EMBL" id="JBDODL010004037">
    <property type="protein sequence ID" value="MES1922919.1"/>
    <property type="molecule type" value="Genomic_DNA"/>
</dbReference>
<sequence>MDIDNNISLKKFSFFIEVLNLSYEDFDFKFISPRHFKCLVSHGGDRKKDLLEIRNMVNSKLESVESVENGFLDKLWRDIDHFVPLQNCFFTNFLRRDL</sequence>
<dbReference type="Gene3D" id="3.40.1000.50">
    <property type="entry name" value="Repressor of RNA polymerase III transcription Maf1"/>
    <property type="match status" value="1"/>
</dbReference>